<comment type="caution">
    <text evidence="5">The sequence shown here is derived from an EMBL/GenBank/DDBJ whole genome shotgun (WGS) entry which is preliminary data.</text>
</comment>
<feature type="DNA-binding region" description="H-T-H motif" evidence="2">
    <location>
        <begin position="44"/>
        <end position="63"/>
    </location>
</feature>
<evidence type="ECO:0000256" key="3">
    <source>
        <dbReference type="SAM" id="MobiDB-lite"/>
    </source>
</evidence>
<sequence length="224" mass="26023">MTDEKKLISQEKMSLRERNKQDKRKRIQRAAWQLFTQKGFAATTTREVAELAQVGSGTLFLYAKDKQDLLQLAYYEMLAETVEQAFRTLPAGENLLDTLVYLFQQFFRLYQQHPDNTRAYIKATIFQEQTQMYSSQTFQQVADFIQRIAVLLAQFQQKGEIAQHISLEQASTNLFALYFATLGQWLNGQLTFEEAQGQALRQAFALQIQGMRPVNQENNDDNER</sequence>
<dbReference type="GO" id="GO:0000976">
    <property type="term" value="F:transcription cis-regulatory region binding"/>
    <property type="evidence" value="ECO:0007669"/>
    <property type="project" value="TreeGrafter"/>
</dbReference>
<accession>A0A8J3IXA3</accession>
<dbReference type="InterPro" id="IPR050109">
    <property type="entry name" value="HTH-type_TetR-like_transc_reg"/>
</dbReference>
<protein>
    <recommendedName>
        <fullName evidence="4">HTH tetR-type domain-containing protein</fullName>
    </recommendedName>
</protein>
<dbReference type="PANTHER" id="PTHR30055">
    <property type="entry name" value="HTH-TYPE TRANSCRIPTIONAL REGULATOR RUTR"/>
    <property type="match status" value="1"/>
</dbReference>
<evidence type="ECO:0000313" key="5">
    <source>
        <dbReference type="EMBL" id="GHO99589.1"/>
    </source>
</evidence>
<dbReference type="GO" id="GO:0003700">
    <property type="term" value="F:DNA-binding transcription factor activity"/>
    <property type="evidence" value="ECO:0007669"/>
    <property type="project" value="TreeGrafter"/>
</dbReference>
<feature type="compositionally biased region" description="Basic and acidic residues" evidence="3">
    <location>
        <begin position="1"/>
        <end position="20"/>
    </location>
</feature>
<keyword evidence="1 2" id="KW-0238">DNA-binding</keyword>
<dbReference type="Proteomes" id="UP000597444">
    <property type="component" value="Unassembled WGS sequence"/>
</dbReference>
<feature type="region of interest" description="Disordered" evidence="3">
    <location>
        <begin position="1"/>
        <end position="24"/>
    </location>
</feature>
<gene>
    <name evidence="5" type="ORF">KSF_096370</name>
</gene>
<feature type="domain" description="HTH tetR-type" evidence="4">
    <location>
        <begin position="21"/>
        <end position="81"/>
    </location>
</feature>
<organism evidence="5 6">
    <name type="scientific">Reticulibacter mediterranei</name>
    <dbReference type="NCBI Taxonomy" id="2778369"/>
    <lineage>
        <taxon>Bacteria</taxon>
        <taxon>Bacillati</taxon>
        <taxon>Chloroflexota</taxon>
        <taxon>Ktedonobacteria</taxon>
        <taxon>Ktedonobacterales</taxon>
        <taxon>Reticulibacteraceae</taxon>
        <taxon>Reticulibacter</taxon>
    </lineage>
</organism>
<evidence type="ECO:0000259" key="4">
    <source>
        <dbReference type="PROSITE" id="PS50977"/>
    </source>
</evidence>
<dbReference type="InterPro" id="IPR009057">
    <property type="entry name" value="Homeodomain-like_sf"/>
</dbReference>
<dbReference type="PRINTS" id="PR00455">
    <property type="entry name" value="HTHTETR"/>
</dbReference>
<dbReference type="PANTHER" id="PTHR30055:SF226">
    <property type="entry name" value="HTH-TYPE TRANSCRIPTIONAL REGULATOR PKSA"/>
    <property type="match status" value="1"/>
</dbReference>
<dbReference type="InterPro" id="IPR001647">
    <property type="entry name" value="HTH_TetR"/>
</dbReference>
<dbReference type="Pfam" id="PF00440">
    <property type="entry name" value="TetR_N"/>
    <property type="match status" value="1"/>
</dbReference>
<evidence type="ECO:0000313" key="6">
    <source>
        <dbReference type="Proteomes" id="UP000597444"/>
    </source>
</evidence>
<dbReference type="AlphaFoldDB" id="A0A8J3IXA3"/>
<dbReference type="PROSITE" id="PS50977">
    <property type="entry name" value="HTH_TETR_2"/>
    <property type="match status" value="1"/>
</dbReference>
<reference evidence="5" key="1">
    <citation type="submission" date="2020-10" db="EMBL/GenBank/DDBJ databases">
        <title>Taxonomic study of unclassified bacteria belonging to the class Ktedonobacteria.</title>
        <authorList>
            <person name="Yabe S."/>
            <person name="Wang C.M."/>
            <person name="Zheng Y."/>
            <person name="Sakai Y."/>
            <person name="Cavaletti L."/>
            <person name="Monciardini P."/>
            <person name="Donadio S."/>
        </authorList>
    </citation>
    <scope>NUCLEOTIDE SEQUENCE</scope>
    <source>
        <strain evidence="5">ID150040</strain>
    </source>
</reference>
<dbReference type="Gene3D" id="1.10.357.10">
    <property type="entry name" value="Tetracycline Repressor, domain 2"/>
    <property type="match status" value="1"/>
</dbReference>
<dbReference type="InterPro" id="IPR036271">
    <property type="entry name" value="Tet_transcr_reg_TetR-rel_C_sf"/>
</dbReference>
<keyword evidence="6" id="KW-1185">Reference proteome</keyword>
<dbReference type="EMBL" id="BNJK01000002">
    <property type="protein sequence ID" value="GHO99589.1"/>
    <property type="molecule type" value="Genomic_DNA"/>
</dbReference>
<name>A0A8J3IXA3_9CHLR</name>
<proteinExistence type="predicted"/>
<evidence type="ECO:0000256" key="2">
    <source>
        <dbReference type="PROSITE-ProRule" id="PRU00335"/>
    </source>
</evidence>
<evidence type="ECO:0000256" key="1">
    <source>
        <dbReference type="ARBA" id="ARBA00023125"/>
    </source>
</evidence>
<dbReference type="RefSeq" id="WP_220210228.1">
    <property type="nucleotide sequence ID" value="NZ_BNJK01000002.1"/>
</dbReference>
<dbReference type="SUPFAM" id="SSF48498">
    <property type="entry name" value="Tetracyclin repressor-like, C-terminal domain"/>
    <property type="match status" value="1"/>
</dbReference>
<dbReference type="SUPFAM" id="SSF46689">
    <property type="entry name" value="Homeodomain-like"/>
    <property type="match status" value="1"/>
</dbReference>